<dbReference type="OrthoDB" id="6374395at2759"/>
<dbReference type="Pfam" id="PF00134">
    <property type="entry name" value="Cyclin_N"/>
    <property type="match status" value="1"/>
</dbReference>
<dbReference type="Proteomes" id="UP000440578">
    <property type="component" value="Unassembled WGS sequence"/>
</dbReference>
<dbReference type="Gene3D" id="1.10.472.10">
    <property type="entry name" value="Cyclin-like"/>
    <property type="match status" value="1"/>
</dbReference>
<dbReference type="InterPro" id="IPR029526">
    <property type="entry name" value="PGBD"/>
</dbReference>
<organism evidence="4 5">
    <name type="scientific">Amphibalanus amphitrite</name>
    <name type="common">Striped barnacle</name>
    <name type="synonym">Balanus amphitrite</name>
    <dbReference type="NCBI Taxonomy" id="1232801"/>
    <lineage>
        <taxon>Eukaryota</taxon>
        <taxon>Metazoa</taxon>
        <taxon>Ecdysozoa</taxon>
        <taxon>Arthropoda</taxon>
        <taxon>Crustacea</taxon>
        <taxon>Multicrustacea</taxon>
        <taxon>Cirripedia</taxon>
        <taxon>Thoracica</taxon>
        <taxon>Thoracicalcarea</taxon>
        <taxon>Balanomorpha</taxon>
        <taxon>Balanoidea</taxon>
        <taxon>Balanidae</taxon>
        <taxon>Amphibalaninae</taxon>
        <taxon>Amphibalanus</taxon>
    </lineage>
</organism>
<evidence type="ECO:0000313" key="5">
    <source>
        <dbReference type="Proteomes" id="UP000440578"/>
    </source>
</evidence>
<dbReference type="SUPFAM" id="SSF47954">
    <property type="entry name" value="Cyclin-like"/>
    <property type="match status" value="1"/>
</dbReference>
<dbReference type="Pfam" id="PF13843">
    <property type="entry name" value="DDE_Tnp_1_7"/>
    <property type="match status" value="1"/>
</dbReference>
<dbReference type="InterPro" id="IPR036915">
    <property type="entry name" value="Cyclin-like_sf"/>
</dbReference>
<feature type="domain" description="PiggyBac transposable element-derived protein" evidence="3">
    <location>
        <begin position="15"/>
        <end position="377"/>
    </location>
</feature>
<dbReference type="EMBL" id="VIIS01000383">
    <property type="protein sequence ID" value="KAF0309668.1"/>
    <property type="molecule type" value="Genomic_DNA"/>
</dbReference>
<dbReference type="EMBL" id="VIIS01000383">
    <property type="protein sequence ID" value="KAF0309667.1"/>
    <property type="molecule type" value="Genomic_DNA"/>
</dbReference>
<sequence>MGVSTGRVELQKVLPLEMFLRYVSGDLLAVIATCTNQRLAEQGKTPNVTPGDIFKFFGICFYTSVIKFPWLRMYWSEKYRLPVVADQMSRNKFFNIRANLKVVDDNRVSEDHKQNDRLWKIRPLLDAIRQRCLQLDRPEAVAVDEQMIPFTGTTSLKHYVPNKPNPVGLKNWVLAGDNGLMLDFEIDQGKSKLIGMLTDARPGVGLGEAVVLRLSETLPVESKVYFDRFFTSLPLLDALSDRNLKATGTIMKNRIPKPVKIPTQKDLGTRGTSQCSVRQDPAKGPLGITTWLDNKPVILASNHEGIHPEDECRRWSKRDRKFIAVSRPAVVRLYNRSMGGVDLLDRMVSYYRTSARTKKWTVRVILHMLDVTATNCWIEYKNELERTGHGERKDMLQMMDFKLRLAEQLIEEGSRLDRDMDRTMPEDADNTAALHEADNQSSQTMTPPTRAVRHRSRRRLAALAFLSNISLDGTYRDTKISGLNQRRVAPAPAADSGDVVDAPGAATAAVTAAAAVPAVGSETAEVPAPVDAADGCLTVGGDSDGILKRLVHQTNIGSLLDDMRGGHASSSCESVCGSGDAEPQAVQQRLGGVGAGRAVRPLGARPVSRWPDERLVLVSAARLPLLVHSLLPPGRAARTGRRERHERSDHSSRRRYNSGSRAPLTTIADRVDAFCLLGLEPLQEGQVGRVGLEPVQEGQEVSYSQLLQPSSAAFRPPRRLHSVENELEAAAAVHQRNTALHVLNRCVSHDPSGAARPAATAPWTSADRGDKVLEEEPSGESQTIPYDPLLLDNPETQSENHRTVLTFRSYRSSIIDYMKPSELKRVTNEQFREQFPHIQLTLSKLRSLKRDLRRIASECHIDSLSVAQAHVYFEKLVLRGLIDKANRKLVAGACLLLSAKMNDVKGESMSQLVERTETVFRINRRDLITCEFSVLVALEFALHLPPSEVEPHLRRLEA</sequence>
<comment type="caution">
    <text evidence="4">The sequence shown here is derived from an EMBL/GenBank/DDBJ whole genome shotgun (WGS) entry which is preliminary data.</text>
</comment>
<gene>
    <name evidence="4" type="primary">Cables1_1</name>
    <name evidence="4" type="ORF">FJT64_019253</name>
</gene>
<dbReference type="CDD" id="cd20556">
    <property type="entry name" value="CYCLIN_CABLES"/>
    <property type="match status" value="1"/>
</dbReference>
<reference evidence="4 5" key="1">
    <citation type="submission" date="2019-07" db="EMBL/GenBank/DDBJ databases">
        <title>Draft genome assembly of a fouling barnacle, Amphibalanus amphitrite (Darwin, 1854): The first reference genome for Thecostraca.</title>
        <authorList>
            <person name="Kim W."/>
        </authorList>
    </citation>
    <scope>NUCLEOTIDE SEQUENCE [LARGE SCALE GENOMIC DNA]</scope>
    <source>
        <strain evidence="4">SNU_AA5</strain>
        <tissue evidence="4">Soma without cirri and trophi</tissue>
    </source>
</reference>
<evidence type="ECO:0000259" key="3">
    <source>
        <dbReference type="Pfam" id="PF13843"/>
    </source>
</evidence>
<evidence type="ECO:0000313" key="4">
    <source>
        <dbReference type="EMBL" id="KAF0309668.1"/>
    </source>
</evidence>
<feature type="region of interest" description="Disordered" evidence="1">
    <location>
        <begin position="433"/>
        <end position="453"/>
    </location>
</feature>
<accession>A0A6A4X484</accession>
<keyword evidence="5" id="KW-1185">Reference proteome</keyword>
<evidence type="ECO:0000256" key="1">
    <source>
        <dbReference type="SAM" id="MobiDB-lite"/>
    </source>
</evidence>
<dbReference type="InterPro" id="IPR006671">
    <property type="entry name" value="Cyclin_N"/>
</dbReference>
<protein>
    <submittedName>
        <fullName evidence="4">CDK5 and ABL1 enzyme substrate 1</fullName>
    </submittedName>
</protein>
<feature type="region of interest" description="Disordered" evidence="1">
    <location>
        <begin position="751"/>
        <end position="790"/>
    </location>
</feature>
<proteinExistence type="predicted"/>
<dbReference type="PANTHER" id="PTHR47272">
    <property type="entry name" value="DDE_TNP_1_7 DOMAIN-CONTAINING PROTEIN"/>
    <property type="match status" value="1"/>
</dbReference>
<feature type="domain" description="Cyclin N-terminal" evidence="2">
    <location>
        <begin position="814"/>
        <end position="942"/>
    </location>
</feature>
<dbReference type="PANTHER" id="PTHR47272:SF2">
    <property type="entry name" value="PIGGYBAC TRANSPOSABLE ELEMENT-DERIVED PROTEIN 3-LIKE"/>
    <property type="match status" value="1"/>
</dbReference>
<evidence type="ECO:0000259" key="2">
    <source>
        <dbReference type="Pfam" id="PF00134"/>
    </source>
</evidence>
<name>A0A6A4X484_AMPAM</name>
<feature type="region of interest" description="Disordered" evidence="1">
    <location>
        <begin position="634"/>
        <end position="661"/>
    </location>
</feature>
<dbReference type="AlphaFoldDB" id="A0A6A4X484"/>